<evidence type="ECO:0000256" key="3">
    <source>
        <dbReference type="ARBA" id="ARBA00022801"/>
    </source>
</evidence>
<dbReference type="PIRSF" id="PIRSF000941">
    <property type="entry name" value="DUSP12"/>
    <property type="match status" value="1"/>
</dbReference>
<evidence type="ECO:0000256" key="2">
    <source>
        <dbReference type="ARBA" id="ARBA00013064"/>
    </source>
</evidence>
<sequence length="357" mass="42131">MTKIKYDYAEMSEIIPGLYLSSIDSALDSQTLTSYSIKTIVSVLSNLPKFNRIDSIDYYYIELDDDEQQDLLVHLDQTFQIIEQSLKNNRNVLVHCALGVSRSSATVMAYLMCSQKSSSFNDAYRLVKSKRTIIGPNFGFRRQLALYEKLDCDLSMTNIWMRRYIFNRLVHSYSDSYYDHQQPIHCQSRKAKNFSHYLKMFQGYFEQQQQQSQSIVCQPNFVYYKCKSCRSILFNQNDLIDHDNNGEYSNNDTHKKITNHHHHHHGSNKSIDGTIYIMIVKWIADDLLKYFDSLKKSGKIDCPKCQTKLGRFEWNRPYNYRRYTYTVQYDDCQWMNEVIVPLVLSITQSKIDTYIVQ</sequence>
<dbReference type="PROSITE" id="PS50054">
    <property type="entry name" value="TYR_PHOSPHATASE_DUAL"/>
    <property type="match status" value="1"/>
</dbReference>
<dbReference type="InterPro" id="IPR029021">
    <property type="entry name" value="Prot-tyrosine_phosphatase-like"/>
</dbReference>
<reference evidence="9" key="1">
    <citation type="submission" date="2025-08" db="UniProtKB">
        <authorList>
            <consortium name="RefSeq"/>
        </authorList>
    </citation>
    <scope>IDENTIFICATION</scope>
    <source>
        <strain evidence="9">Airmid</strain>
    </source>
</reference>
<evidence type="ECO:0000259" key="7">
    <source>
        <dbReference type="PROSITE" id="PS50056"/>
    </source>
</evidence>
<keyword evidence="4" id="KW-0904">Protein phosphatase</keyword>
<proteinExistence type="inferred from homology"/>
<dbReference type="InterPro" id="IPR000340">
    <property type="entry name" value="Dual-sp_phosphatase_cat-dom"/>
</dbReference>
<gene>
    <name evidence="9" type="primary">LOC113789552</name>
</gene>
<comment type="similarity">
    <text evidence="1">Belongs to the protein-tyrosine phosphatase family. Non-receptor class dual specificity subfamily.</text>
</comment>
<dbReference type="Proteomes" id="UP000515146">
    <property type="component" value="Unplaced"/>
</dbReference>
<dbReference type="OrthoDB" id="6408925at2759"/>
<organism evidence="8 9">
    <name type="scientific">Dermatophagoides pteronyssinus</name>
    <name type="common">European house dust mite</name>
    <dbReference type="NCBI Taxonomy" id="6956"/>
    <lineage>
        <taxon>Eukaryota</taxon>
        <taxon>Metazoa</taxon>
        <taxon>Ecdysozoa</taxon>
        <taxon>Arthropoda</taxon>
        <taxon>Chelicerata</taxon>
        <taxon>Arachnida</taxon>
        <taxon>Acari</taxon>
        <taxon>Acariformes</taxon>
        <taxon>Sarcoptiformes</taxon>
        <taxon>Astigmata</taxon>
        <taxon>Psoroptidia</taxon>
        <taxon>Analgoidea</taxon>
        <taxon>Pyroglyphidae</taxon>
        <taxon>Dermatophagoidinae</taxon>
        <taxon>Dermatophagoides</taxon>
    </lineage>
</organism>
<dbReference type="PROSITE" id="PS50056">
    <property type="entry name" value="TYR_PHOSPHATASE_2"/>
    <property type="match status" value="1"/>
</dbReference>
<dbReference type="InterPro" id="IPR016130">
    <property type="entry name" value="Tyr_Pase_AS"/>
</dbReference>
<dbReference type="PANTHER" id="PTHR45848">
    <property type="entry name" value="DUAL SPECIFICITY PROTEIN PHOSPHATASE 12 FAMILY MEMBER"/>
    <property type="match status" value="1"/>
</dbReference>
<feature type="domain" description="Tyrosine-protein phosphatase" evidence="6">
    <location>
        <begin position="10"/>
        <end position="153"/>
    </location>
</feature>
<dbReference type="InterPro" id="IPR000387">
    <property type="entry name" value="Tyr_Pase_dom"/>
</dbReference>
<dbReference type="KEGG" id="dpte:113789552"/>
<evidence type="ECO:0000313" key="9">
    <source>
        <dbReference type="RefSeq" id="XP_027194910.1"/>
    </source>
</evidence>
<dbReference type="OMA" id="LYWNNFA"/>
<evidence type="ECO:0000256" key="5">
    <source>
        <dbReference type="PIRSR" id="PIRSR000941-50"/>
    </source>
</evidence>
<accession>A0A6P6XN59</accession>
<dbReference type="Pfam" id="PF00782">
    <property type="entry name" value="DSPc"/>
    <property type="match status" value="1"/>
</dbReference>
<evidence type="ECO:0000259" key="6">
    <source>
        <dbReference type="PROSITE" id="PS50054"/>
    </source>
</evidence>
<dbReference type="RefSeq" id="XP_027194910.1">
    <property type="nucleotide sequence ID" value="XM_027339109.1"/>
</dbReference>
<evidence type="ECO:0000313" key="8">
    <source>
        <dbReference type="Proteomes" id="UP000515146"/>
    </source>
</evidence>
<protein>
    <recommendedName>
        <fullName evidence="2">protein-tyrosine-phosphatase</fullName>
        <ecNumber evidence="2">3.1.3.48</ecNumber>
    </recommendedName>
</protein>
<dbReference type="FunCoup" id="A0A6P6XN59">
    <property type="interactions" value="1598"/>
</dbReference>
<name>A0A6P6XN59_DERPT</name>
<dbReference type="AlphaFoldDB" id="A0A6P6XN59"/>
<feature type="active site" description="Phosphocysteine intermediate" evidence="5">
    <location>
        <position position="96"/>
    </location>
</feature>
<dbReference type="InterPro" id="IPR020422">
    <property type="entry name" value="TYR_PHOSPHATASE_DUAL_dom"/>
</dbReference>
<dbReference type="SMART" id="SM00195">
    <property type="entry name" value="DSPc"/>
    <property type="match status" value="1"/>
</dbReference>
<dbReference type="InterPro" id="IPR016278">
    <property type="entry name" value="DUSP12"/>
</dbReference>
<dbReference type="SUPFAM" id="SSF52799">
    <property type="entry name" value="(Phosphotyrosine protein) phosphatases II"/>
    <property type="match status" value="1"/>
</dbReference>
<dbReference type="PROSITE" id="PS00383">
    <property type="entry name" value="TYR_PHOSPHATASE_1"/>
    <property type="match status" value="1"/>
</dbReference>
<dbReference type="EC" id="3.1.3.48" evidence="2"/>
<keyword evidence="3" id="KW-0378">Hydrolase</keyword>
<dbReference type="PANTHER" id="PTHR45848:SF4">
    <property type="entry name" value="DUAL SPECIFICITY PROTEIN PHOSPHATASE 12"/>
    <property type="match status" value="1"/>
</dbReference>
<dbReference type="Gene3D" id="3.90.190.10">
    <property type="entry name" value="Protein tyrosine phosphatase superfamily"/>
    <property type="match status" value="1"/>
</dbReference>
<evidence type="ECO:0000256" key="4">
    <source>
        <dbReference type="ARBA" id="ARBA00022912"/>
    </source>
</evidence>
<dbReference type="InParanoid" id="A0A6P6XN59"/>
<evidence type="ECO:0000256" key="1">
    <source>
        <dbReference type="ARBA" id="ARBA00008601"/>
    </source>
</evidence>
<feature type="domain" description="Tyrosine specific protein phosphatases" evidence="7">
    <location>
        <begin position="69"/>
        <end position="131"/>
    </location>
</feature>
<dbReference type="GO" id="GO:0008138">
    <property type="term" value="F:protein tyrosine/serine/threonine phosphatase activity"/>
    <property type="evidence" value="ECO:0007669"/>
    <property type="project" value="InterPro"/>
</dbReference>
<dbReference type="GO" id="GO:0004725">
    <property type="term" value="F:protein tyrosine phosphatase activity"/>
    <property type="evidence" value="ECO:0007669"/>
    <property type="project" value="UniProtKB-EC"/>
</dbReference>
<dbReference type="CDD" id="cd14498">
    <property type="entry name" value="DSP"/>
    <property type="match status" value="1"/>
</dbReference>
<keyword evidence="8" id="KW-1185">Reference proteome</keyword>